<dbReference type="Proteomes" id="UP000245212">
    <property type="component" value="Unassembled WGS sequence"/>
</dbReference>
<dbReference type="PANTHER" id="PTHR30203">
    <property type="entry name" value="OUTER MEMBRANE CATION EFFLUX PROTEIN"/>
    <property type="match status" value="1"/>
</dbReference>
<dbReference type="AlphaFoldDB" id="A0A2V1K1C4"/>
<dbReference type="GO" id="GO:0005886">
    <property type="term" value="C:plasma membrane"/>
    <property type="evidence" value="ECO:0007669"/>
    <property type="project" value="UniProtKB-SubCell"/>
</dbReference>
<proteinExistence type="inferred from homology"/>
<feature type="signal peptide" evidence="2">
    <location>
        <begin position="1"/>
        <end position="19"/>
    </location>
</feature>
<keyword evidence="2" id="KW-0564">Palmitate</keyword>
<gene>
    <name evidence="4" type="ORF">DD235_06930</name>
</gene>
<evidence type="ECO:0000313" key="5">
    <source>
        <dbReference type="Proteomes" id="UP000245212"/>
    </source>
</evidence>
<reference evidence="5" key="1">
    <citation type="submission" date="2018-05" db="EMBL/GenBank/DDBJ databases">
        <authorList>
            <person name="Li Y."/>
        </authorList>
    </citation>
    <scope>NUCLEOTIDE SEQUENCE [LARGE SCALE GENOMIC DNA]</scope>
    <source>
        <strain evidence="5">3d-2-2</strain>
    </source>
</reference>
<dbReference type="EMBL" id="QETA01000002">
    <property type="protein sequence ID" value="PWF24238.1"/>
    <property type="molecule type" value="Genomic_DNA"/>
</dbReference>
<dbReference type="Gene3D" id="1.20.1600.10">
    <property type="entry name" value="Outer membrane efflux proteins (OEP)"/>
    <property type="match status" value="1"/>
</dbReference>
<keyword evidence="2" id="KW-0449">Lipoprotein</keyword>
<evidence type="ECO:0000256" key="2">
    <source>
        <dbReference type="RuleBase" id="RU362097"/>
    </source>
</evidence>
<dbReference type="Pfam" id="PF02321">
    <property type="entry name" value="OEP"/>
    <property type="match status" value="2"/>
</dbReference>
<comment type="subcellular location">
    <subcellularLocation>
        <location evidence="2">Cell membrane</location>
        <topology evidence="2">Lipid-anchor</topology>
    </subcellularLocation>
</comment>
<name>A0A2V1K1C4_9BURK</name>
<feature type="chain" id="PRO_5015796837" evidence="2">
    <location>
        <begin position="20"/>
        <end position="486"/>
    </location>
</feature>
<dbReference type="Gene3D" id="2.20.200.10">
    <property type="entry name" value="Outer membrane efflux proteins (OEP)"/>
    <property type="match status" value="1"/>
</dbReference>
<dbReference type="PANTHER" id="PTHR30203:SF25">
    <property type="entry name" value="OUTER MEMBRANE PROTEIN-RELATED"/>
    <property type="match status" value="1"/>
</dbReference>
<sequence>MLAGAWRSAAVVLSGLVLAACTVGPDYRAPQMAAGEAFARQEPDAAGLAVPDADVAFWRTLDDPLLATLVEETLRANHDIRIALARYEQGQALARRAGLDRFPTLSASAESGDRRVSASQAPGVSRDDRDGEFHTAGLSVVWELDFFGRVRRSVESSRADMQADAADLAAMQVAMVAQVTDAYFQLRGLQAQLQVAKDNEANQADTLQLIETMLANGRGTSFDADRGRTQLALTRSRVPALEAQAAVIAHRIAVLTGRTPAAMAAVLDPAAALPTLPMKINAGTPGELLRRRPDVAAAERRLAAATARIGVATADLFPQFTLGGLIGTQALGWGALFERDSETRMVSLGVGGSFLDVGRVRARIAAANAAASENLALYERTVLRALEETENALVRLSRSQTEHALLEQAAQASRRAVATARLQFEAGVISVLDVLDAERFRLEAEELLARSSMQMATAWVAVYRTLAGGWPQSVPAAQGQALASRE</sequence>
<dbReference type="InterPro" id="IPR003423">
    <property type="entry name" value="OMP_efflux"/>
</dbReference>
<dbReference type="GO" id="GO:0015562">
    <property type="term" value="F:efflux transmembrane transporter activity"/>
    <property type="evidence" value="ECO:0007669"/>
    <property type="project" value="InterPro"/>
</dbReference>
<keyword evidence="5" id="KW-1185">Reference proteome</keyword>
<evidence type="ECO:0000313" key="4">
    <source>
        <dbReference type="EMBL" id="PWF24238.1"/>
    </source>
</evidence>
<accession>A0A2V1K1C4</accession>
<dbReference type="InterPro" id="IPR010131">
    <property type="entry name" value="MdtP/NodT-like"/>
</dbReference>
<keyword evidence="2" id="KW-1134">Transmembrane beta strand</keyword>
<feature type="region of interest" description="Disordered" evidence="3">
    <location>
        <begin position="108"/>
        <end position="130"/>
    </location>
</feature>
<dbReference type="PROSITE" id="PS51257">
    <property type="entry name" value="PROKAR_LIPOPROTEIN"/>
    <property type="match status" value="1"/>
</dbReference>
<organism evidence="4 5">
    <name type="scientific">Corticimicrobacter populi</name>
    <dbReference type="NCBI Taxonomy" id="2175229"/>
    <lineage>
        <taxon>Bacteria</taxon>
        <taxon>Pseudomonadati</taxon>
        <taxon>Pseudomonadota</taxon>
        <taxon>Betaproteobacteria</taxon>
        <taxon>Burkholderiales</taxon>
        <taxon>Alcaligenaceae</taxon>
        <taxon>Corticimicrobacter</taxon>
    </lineage>
</organism>
<evidence type="ECO:0000256" key="3">
    <source>
        <dbReference type="SAM" id="MobiDB-lite"/>
    </source>
</evidence>
<keyword evidence="2" id="KW-0812">Transmembrane</keyword>
<protein>
    <submittedName>
        <fullName evidence="4">RND transporter</fullName>
    </submittedName>
</protein>
<dbReference type="SUPFAM" id="SSF56954">
    <property type="entry name" value="Outer membrane efflux proteins (OEP)"/>
    <property type="match status" value="1"/>
</dbReference>
<evidence type="ECO:0000256" key="1">
    <source>
        <dbReference type="ARBA" id="ARBA00007613"/>
    </source>
</evidence>
<comment type="similarity">
    <text evidence="1 2">Belongs to the outer membrane factor (OMF) (TC 1.B.17) family.</text>
</comment>
<dbReference type="NCBIfam" id="TIGR01845">
    <property type="entry name" value="outer_NodT"/>
    <property type="match status" value="1"/>
</dbReference>
<keyword evidence="2" id="KW-0732">Signal</keyword>
<comment type="caution">
    <text evidence="4">The sequence shown here is derived from an EMBL/GenBank/DDBJ whole genome shotgun (WGS) entry which is preliminary data.</text>
</comment>
<keyword evidence="2" id="KW-0472">Membrane</keyword>